<evidence type="ECO:0000313" key="4">
    <source>
        <dbReference type="Proteomes" id="UP000282971"/>
    </source>
</evidence>
<dbReference type="PRINTS" id="PR00420">
    <property type="entry name" value="RNGMNOXGNASE"/>
</dbReference>
<feature type="domain" description="FAD dependent oxidoreductase" evidence="2">
    <location>
        <begin position="34"/>
        <end position="388"/>
    </location>
</feature>
<dbReference type="Gene3D" id="3.30.9.10">
    <property type="entry name" value="D-Amino Acid Oxidase, subunit A, domain 2"/>
    <property type="match status" value="1"/>
</dbReference>
<dbReference type="InterPro" id="IPR036188">
    <property type="entry name" value="FAD/NAD-bd_sf"/>
</dbReference>
<proteinExistence type="predicted"/>
<dbReference type="PANTHER" id="PTHR13847">
    <property type="entry name" value="SARCOSINE DEHYDROGENASE-RELATED"/>
    <property type="match status" value="1"/>
</dbReference>
<dbReference type="SUPFAM" id="SSF51905">
    <property type="entry name" value="FAD/NAD(P)-binding domain"/>
    <property type="match status" value="1"/>
</dbReference>
<dbReference type="GO" id="GO:0016491">
    <property type="term" value="F:oxidoreductase activity"/>
    <property type="evidence" value="ECO:0007669"/>
    <property type="project" value="UniProtKB-KW"/>
</dbReference>
<dbReference type="Gene3D" id="3.50.50.60">
    <property type="entry name" value="FAD/NAD(P)-binding domain"/>
    <property type="match status" value="1"/>
</dbReference>
<dbReference type="AlphaFoldDB" id="A0A437M5G0"/>
<gene>
    <name evidence="3" type="ORF">EOD43_03130</name>
</gene>
<protein>
    <submittedName>
        <fullName evidence="3">FAD-binding oxidoreductase</fullName>
    </submittedName>
</protein>
<name>A0A437M5G0_9SPHN</name>
<dbReference type="EMBL" id="SACN01000001">
    <property type="protein sequence ID" value="RVT92917.1"/>
    <property type="molecule type" value="Genomic_DNA"/>
</dbReference>
<dbReference type="PANTHER" id="PTHR13847:SF281">
    <property type="entry name" value="FAD DEPENDENT OXIDOREDUCTASE DOMAIN-CONTAINING PROTEIN"/>
    <property type="match status" value="1"/>
</dbReference>
<reference evidence="3 4" key="1">
    <citation type="submission" date="2019-01" db="EMBL/GenBank/DDBJ databases">
        <authorList>
            <person name="Chen W.-M."/>
        </authorList>
    </citation>
    <scope>NUCLEOTIDE SEQUENCE [LARGE SCALE GENOMIC DNA]</scope>
    <source>
        <strain evidence="3 4">CCP-7</strain>
    </source>
</reference>
<keyword evidence="4" id="KW-1185">Reference proteome</keyword>
<dbReference type="GO" id="GO:0005737">
    <property type="term" value="C:cytoplasm"/>
    <property type="evidence" value="ECO:0007669"/>
    <property type="project" value="TreeGrafter"/>
</dbReference>
<accession>A0A437M5G0</accession>
<dbReference type="RefSeq" id="WP_127741011.1">
    <property type="nucleotide sequence ID" value="NZ_SACN01000001.1"/>
</dbReference>
<organism evidence="3 4">
    <name type="scientific">Sphingomonas crocodyli</name>
    <dbReference type="NCBI Taxonomy" id="1979270"/>
    <lineage>
        <taxon>Bacteria</taxon>
        <taxon>Pseudomonadati</taxon>
        <taxon>Pseudomonadota</taxon>
        <taxon>Alphaproteobacteria</taxon>
        <taxon>Sphingomonadales</taxon>
        <taxon>Sphingomonadaceae</taxon>
        <taxon>Sphingomonas</taxon>
    </lineage>
</organism>
<keyword evidence="1" id="KW-0560">Oxidoreductase</keyword>
<dbReference type="OrthoDB" id="9806601at2"/>
<sequence>MSDLSGLSKGPSLWEATSFPAPECEALNRDVKTDVAIIGAGYTGLSAAHFLAKAGIEPLVLDANAIGWGCSGRNGGFISTRFRTSFASLASSHGRAVSDRMRQIALEAVENVREIIEELDIACDYHSYGAIFAAHNDKAMASLRAATQWVRDELGERDIEEIDRDTVIALTGSTSFVGGNLMPKVGAVHPLNFARGMARSLHARGVPMFGNSPVLSITQKAGGVELRTPRQLIWARHVIIGTDGYTSLTNFVPSLAKSLVTFPSALIATAKLDPGLLSSVLPQGHILSDTRRLLRYGRVYDGRLLFGGRGAFDGDASGSAYRRLRSEMVKAYPQLASVPIDYGWSGFVAMTLDGLPRMGQLGDHVHYALGYNGTGLAMSNMLGRFTAEKILRKTIDTSLLSSPLPRVPFHSLRVPVVRAATRWYQFLDQFA</sequence>
<dbReference type="Pfam" id="PF01266">
    <property type="entry name" value="DAO"/>
    <property type="match status" value="1"/>
</dbReference>
<dbReference type="Proteomes" id="UP000282971">
    <property type="component" value="Unassembled WGS sequence"/>
</dbReference>
<evidence type="ECO:0000259" key="2">
    <source>
        <dbReference type="Pfam" id="PF01266"/>
    </source>
</evidence>
<dbReference type="InterPro" id="IPR006076">
    <property type="entry name" value="FAD-dep_OxRdtase"/>
</dbReference>
<comment type="caution">
    <text evidence="3">The sequence shown here is derived from an EMBL/GenBank/DDBJ whole genome shotgun (WGS) entry which is preliminary data.</text>
</comment>
<evidence type="ECO:0000313" key="3">
    <source>
        <dbReference type="EMBL" id="RVT92917.1"/>
    </source>
</evidence>
<evidence type="ECO:0000256" key="1">
    <source>
        <dbReference type="ARBA" id="ARBA00023002"/>
    </source>
</evidence>